<gene>
    <name evidence="1" type="ORF">JRJ22_19235</name>
</gene>
<sequence>MNITEYEQLKKSNSQQKIISIEDLKDDSDRTLLYGYTCSRNTWHVYIENKRIYVVVYGFDGDPKWLNVDNNYEFVPDKRLYPERCDYDFCRLLKDSGVELPFTVWTEDVENQKYYGKVIT</sequence>
<reference evidence="1 2" key="1">
    <citation type="submission" date="2021-02" db="EMBL/GenBank/DDBJ databases">
        <title>Paenibacillus tianjinensis sp. nov.</title>
        <authorList>
            <person name="Liu H."/>
        </authorList>
    </citation>
    <scope>NUCLEOTIDE SEQUENCE [LARGE SCALE GENOMIC DNA]</scope>
    <source>
        <strain evidence="1 2">TB2019</strain>
    </source>
</reference>
<organism evidence="1 2">
    <name type="scientific">Paenibacillus tianjinensis</name>
    <dbReference type="NCBI Taxonomy" id="2810347"/>
    <lineage>
        <taxon>Bacteria</taxon>
        <taxon>Bacillati</taxon>
        <taxon>Bacillota</taxon>
        <taxon>Bacilli</taxon>
        <taxon>Bacillales</taxon>
        <taxon>Paenibacillaceae</taxon>
        <taxon>Paenibacillus</taxon>
    </lineage>
</organism>
<dbReference type="RefSeq" id="WP_206101034.1">
    <property type="nucleotide sequence ID" value="NZ_CP070969.1"/>
</dbReference>
<evidence type="ECO:0000313" key="1">
    <source>
        <dbReference type="EMBL" id="QSF43401.1"/>
    </source>
</evidence>
<dbReference type="Proteomes" id="UP000663452">
    <property type="component" value="Chromosome"/>
</dbReference>
<accession>A0ABX7L6M6</accession>
<keyword evidence="2" id="KW-1185">Reference proteome</keyword>
<evidence type="ECO:0000313" key="2">
    <source>
        <dbReference type="Proteomes" id="UP000663452"/>
    </source>
</evidence>
<proteinExistence type="predicted"/>
<name>A0ABX7L6M6_9BACL</name>
<protein>
    <submittedName>
        <fullName evidence="1">Uncharacterized protein</fullName>
    </submittedName>
</protein>
<dbReference type="EMBL" id="CP070969">
    <property type="protein sequence ID" value="QSF43401.1"/>
    <property type="molecule type" value="Genomic_DNA"/>
</dbReference>